<dbReference type="Pfam" id="PF13349">
    <property type="entry name" value="DUF4097"/>
    <property type="match status" value="1"/>
</dbReference>
<name>A0A239SNQ0_9STRE</name>
<evidence type="ECO:0000313" key="3">
    <source>
        <dbReference type="EMBL" id="SNU87017.1"/>
    </source>
</evidence>
<evidence type="ECO:0000256" key="1">
    <source>
        <dbReference type="SAM" id="MobiDB-lite"/>
    </source>
</evidence>
<evidence type="ECO:0000259" key="2">
    <source>
        <dbReference type="Pfam" id="PF13349"/>
    </source>
</evidence>
<dbReference type="Gene3D" id="2.160.20.120">
    <property type="match status" value="1"/>
</dbReference>
<feature type="region of interest" description="Disordered" evidence="1">
    <location>
        <begin position="69"/>
        <end position="93"/>
    </location>
</feature>
<keyword evidence="4" id="KW-1185">Reference proteome</keyword>
<proteinExistence type="predicted"/>
<reference evidence="3 4" key="1">
    <citation type="submission" date="2017-06" db="EMBL/GenBank/DDBJ databases">
        <authorList>
            <consortium name="Pathogen Informatics"/>
        </authorList>
    </citation>
    <scope>NUCLEOTIDE SEQUENCE [LARGE SCALE GENOMIC DNA]</scope>
    <source>
        <strain evidence="3 4">NCTC13788</strain>
    </source>
</reference>
<dbReference type="eggNOG" id="COG3595">
    <property type="taxonomic scope" value="Bacteria"/>
</dbReference>
<sequence length="397" mass="43250">MSRQDFLQELALYLNKLPQTDFDEVMAYFTELFDEAGIDGEAELMVSLGSPQEAAADILDQLLEDSVGAKKKTSSAPPTPLTKERKSQDKQRNHVEKNLPAFDQLDLALSELDVLIVPSLDETFSISYFKTRADHPLPFSYEVVDDCLRVYSLEHQTHQENRISLWGNWNSRNTALSTLVIKVPAGIVFTKAAVSLGCGDLILNKISLTSIHVQVGSGDIELDQIVTQQGELSTGSGDISLKECQLHQTTFNTGSGDIELDNCRLERSKLNTGSGDLELTQTLVEHSQLATASGDVDLVQGSLNSSQITIVSGDVSLSNPSYAGTITVTTQSGDIECKGLSEQLSQINLTANTSFGEIDGKRLKNIQTVRDNYAEHMVPNAKAILLLQSQSGDIDLS</sequence>
<dbReference type="InterPro" id="IPR025164">
    <property type="entry name" value="Toastrack_DUF4097"/>
</dbReference>
<dbReference type="Pfam" id="PF22564">
    <property type="entry name" value="HAAS"/>
    <property type="match status" value="1"/>
</dbReference>
<organism evidence="3 4">
    <name type="scientific">Streptococcus merionis</name>
    <dbReference type="NCBI Taxonomy" id="400065"/>
    <lineage>
        <taxon>Bacteria</taxon>
        <taxon>Bacillati</taxon>
        <taxon>Bacillota</taxon>
        <taxon>Bacilli</taxon>
        <taxon>Lactobacillales</taxon>
        <taxon>Streptococcaceae</taxon>
        <taxon>Streptococcus</taxon>
    </lineage>
</organism>
<accession>A0A239SNQ0</accession>
<feature type="domain" description="DUF4097" evidence="2">
    <location>
        <begin position="232"/>
        <end position="396"/>
    </location>
</feature>
<dbReference type="AlphaFoldDB" id="A0A239SNQ0"/>
<dbReference type="EMBL" id="LT906439">
    <property type="protein sequence ID" value="SNU87017.1"/>
    <property type="molecule type" value="Genomic_DNA"/>
</dbReference>
<dbReference type="KEGG" id="smen:SAMEA4412692_0481"/>
<dbReference type="eggNOG" id="COG4709">
    <property type="taxonomic scope" value="Bacteria"/>
</dbReference>
<feature type="compositionally biased region" description="Basic and acidic residues" evidence="1">
    <location>
        <begin position="82"/>
        <end position="93"/>
    </location>
</feature>
<evidence type="ECO:0000313" key="4">
    <source>
        <dbReference type="Proteomes" id="UP000215185"/>
    </source>
</evidence>
<dbReference type="Proteomes" id="UP000215185">
    <property type="component" value="Chromosome 1"/>
</dbReference>
<protein>
    <submittedName>
        <fullName evidence="3">Membrane protein</fullName>
    </submittedName>
</protein>
<dbReference type="RefSeq" id="WP_018373737.1">
    <property type="nucleotide sequence ID" value="NZ_LT906439.1"/>
</dbReference>
<gene>
    <name evidence="3" type="ORF">SAMEA4412692_00481</name>
</gene>
<dbReference type="STRING" id="1123308.GCA_000380085_01181"/>